<evidence type="ECO:0000256" key="1">
    <source>
        <dbReference type="ARBA" id="ARBA00000885"/>
    </source>
</evidence>
<evidence type="ECO:0000256" key="7">
    <source>
        <dbReference type="PROSITE-ProRule" id="PRU00104"/>
    </source>
</evidence>
<feature type="compositionally biased region" description="Low complexity" evidence="8">
    <location>
        <begin position="1"/>
        <end position="32"/>
    </location>
</feature>
<dbReference type="PROSITE" id="PS50237">
    <property type="entry name" value="HECT"/>
    <property type="match status" value="1"/>
</dbReference>
<dbReference type="Proteomes" id="UP000070444">
    <property type="component" value="Unassembled WGS sequence"/>
</dbReference>
<dbReference type="Gene3D" id="3.30.2410.10">
    <property type="entry name" value="Hect, E3 ligase catalytic domain"/>
    <property type="match status" value="1"/>
</dbReference>
<keyword evidence="6 7" id="KW-0833">Ubl conjugation pathway</keyword>
<evidence type="ECO:0000256" key="8">
    <source>
        <dbReference type="SAM" id="MobiDB-lite"/>
    </source>
</evidence>
<evidence type="ECO:0000313" key="10">
    <source>
        <dbReference type="EMBL" id="KXN72081.1"/>
    </source>
</evidence>
<evidence type="ECO:0000256" key="3">
    <source>
        <dbReference type="ARBA" id="ARBA00012485"/>
    </source>
</evidence>
<dbReference type="PANTHER" id="PTHR45700:SF8">
    <property type="entry name" value="HECT-TYPE E3 UBIQUITIN TRANSFERASE"/>
    <property type="match status" value="1"/>
</dbReference>
<feature type="compositionally biased region" description="Low complexity" evidence="8">
    <location>
        <begin position="100"/>
        <end position="120"/>
    </location>
</feature>
<dbReference type="FunFam" id="3.30.2410.10:FF:000003">
    <property type="entry name" value="probable E3 ubiquitin-protein ligase HERC4 isoform X1"/>
    <property type="match status" value="1"/>
</dbReference>
<evidence type="ECO:0000256" key="2">
    <source>
        <dbReference type="ARBA" id="ARBA00004496"/>
    </source>
</evidence>
<dbReference type="EMBL" id="KQ964460">
    <property type="protein sequence ID" value="KXN72081.1"/>
    <property type="molecule type" value="Genomic_DNA"/>
</dbReference>
<evidence type="ECO:0000256" key="5">
    <source>
        <dbReference type="ARBA" id="ARBA00022679"/>
    </source>
</evidence>
<sequence length="915" mass="104234">MTFSHNTLNSSSSSFSSISNINSPNSTVSRPSPSTPIPPRNSQISRINRPNSPPEYYSSLPSSNITEAQISQPLNDITPIGSNNTRPRTGSSLEEPSRPNPSLSSLLNPIPLSNSPNSLRTRPSSNVVLNTQSNPENLLSLYYRQIIFGCQYNEISREHGTTCTGSFCRSNPNFLPRDTRDAFQLAHTLANNGRGMLCRGTLCNYWRSMQTSTSPQSQQSSFSEYNYLSNESGKKTRQKRKSSLPLSSAAPITSTSYKPLSDNFSQLSSLNMEQLIHLNQESQRNNDGEKFATMIYTVFSRLDLLAKSFCQRDPVYAAFCPVDLDEVKLGYQYILYQCPSVVNAAMMSGISHLLLNIMSSNDPILPYQLPALLIILLNPSLNEQTSHLDILPRLCHVLATLPDPGRLAIGVYLCMHRPNDQGNVRKAHDFRYCLEVFQNFITTRLTAAQRNSNGNVPRANTPNRDEHVMKATVCLSILYTVNQKYHLVDYKEFYNIKLNETIEIKEDYPRYKSQEGFSFCNYAFILNPHTKSDILKVESMVQMRSELQDAFFRAMFVGMNSPYLVLEVRREHLIRDALFQLVNKASQELKKQLRVQFTGEEGVDEGGVQKEFFQLLIRDLFEPQYGMFKRYEDTRRCWFVSNPNEEDSQSLDEFKLVGRLIGLAIYNSVILDLHFPLALYKKLLNHPVTLKDLEELDMPLAQGLKGLLQFEGDVESVYSWTFQIEYEVFGQRHHYDLIPNGDNIPLTNQNRKQFVDLYVDFVLNKSIEKQFEAFKEGFDHVCANTVIKLFRPEEVELMVCGSSELDFEALEKVTHYDGGFTPDSPVIKYFWQTVHEFTMEQKRKLLFFATGSDRVPMGGLGKLQFVIAKNGPDSDRLPTSHTCFNVLLLPEYRDMDKLKSRLLTAIENSVGFGMI</sequence>
<feature type="compositionally biased region" description="Polar residues" evidence="8">
    <location>
        <begin position="74"/>
        <end position="90"/>
    </location>
</feature>
<dbReference type="GO" id="GO:0005737">
    <property type="term" value="C:cytoplasm"/>
    <property type="evidence" value="ECO:0007669"/>
    <property type="project" value="UniProtKB-SubCell"/>
</dbReference>
<dbReference type="OrthoDB" id="8068875at2759"/>
<gene>
    <name evidence="10" type="ORF">CONCODRAFT_16423</name>
</gene>
<name>A0A137PAX8_CONC2</name>
<evidence type="ECO:0000256" key="6">
    <source>
        <dbReference type="ARBA" id="ARBA00022786"/>
    </source>
</evidence>
<protein>
    <recommendedName>
        <fullName evidence="3">HECT-type E3 ubiquitin transferase</fullName>
        <ecNumber evidence="3">2.3.2.26</ecNumber>
    </recommendedName>
</protein>
<dbReference type="CDD" id="cd00078">
    <property type="entry name" value="HECTc"/>
    <property type="match status" value="1"/>
</dbReference>
<dbReference type="PANTHER" id="PTHR45700">
    <property type="entry name" value="UBIQUITIN-PROTEIN LIGASE E3C"/>
    <property type="match status" value="1"/>
</dbReference>
<evidence type="ECO:0000259" key="9">
    <source>
        <dbReference type="PROSITE" id="PS50237"/>
    </source>
</evidence>
<comment type="subcellular location">
    <subcellularLocation>
        <location evidence="2">Cytoplasm</location>
    </subcellularLocation>
</comment>
<feature type="domain" description="HECT" evidence="9">
    <location>
        <begin position="585"/>
        <end position="915"/>
    </location>
</feature>
<dbReference type="STRING" id="796925.A0A137PAX8"/>
<organism evidence="10 11">
    <name type="scientific">Conidiobolus coronatus (strain ATCC 28846 / CBS 209.66 / NRRL 28638)</name>
    <name type="common">Delacroixia coronata</name>
    <dbReference type="NCBI Taxonomy" id="796925"/>
    <lineage>
        <taxon>Eukaryota</taxon>
        <taxon>Fungi</taxon>
        <taxon>Fungi incertae sedis</taxon>
        <taxon>Zoopagomycota</taxon>
        <taxon>Entomophthoromycotina</taxon>
        <taxon>Entomophthoromycetes</taxon>
        <taxon>Entomophthorales</taxon>
        <taxon>Ancylistaceae</taxon>
        <taxon>Conidiobolus</taxon>
    </lineage>
</organism>
<dbReference type="AlphaFoldDB" id="A0A137PAX8"/>
<dbReference type="InterPro" id="IPR044611">
    <property type="entry name" value="E3A/B/C-like"/>
</dbReference>
<comment type="catalytic activity">
    <reaction evidence="1">
        <text>S-ubiquitinyl-[E2 ubiquitin-conjugating enzyme]-L-cysteine + [acceptor protein]-L-lysine = [E2 ubiquitin-conjugating enzyme]-L-cysteine + N(6)-ubiquitinyl-[acceptor protein]-L-lysine.</text>
        <dbReference type="EC" id="2.3.2.26"/>
    </reaction>
</comment>
<dbReference type="OMA" id="CENIYCA"/>
<dbReference type="EC" id="2.3.2.26" evidence="3"/>
<feature type="region of interest" description="Disordered" evidence="8">
    <location>
        <begin position="74"/>
        <end position="123"/>
    </location>
</feature>
<dbReference type="Gene3D" id="3.90.1750.10">
    <property type="entry name" value="Hect, E3 ligase catalytic domains"/>
    <property type="match status" value="1"/>
</dbReference>
<dbReference type="Pfam" id="PF00632">
    <property type="entry name" value="HECT"/>
    <property type="match status" value="1"/>
</dbReference>
<evidence type="ECO:0000313" key="11">
    <source>
        <dbReference type="Proteomes" id="UP000070444"/>
    </source>
</evidence>
<dbReference type="SMART" id="SM00119">
    <property type="entry name" value="HECTc"/>
    <property type="match status" value="1"/>
</dbReference>
<feature type="region of interest" description="Disordered" evidence="8">
    <location>
        <begin position="230"/>
        <end position="249"/>
    </location>
</feature>
<dbReference type="GO" id="GO:0061630">
    <property type="term" value="F:ubiquitin protein ligase activity"/>
    <property type="evidence" value="ECO:0007669"/>
    <property type="project" value="UniProtKB-EC"/>
</dbReference>
<dbReference type="SUPFAM" id="SSF56204">
    <property type="entry name" value="Hect, E3 ligase catalytic domain"/>
    <property type="match status" value="1"/>
</dbReference>
<keyword evidence="5" id="KW-0808">Transferase</keyword>
<dbReference type="InterPro" id="IPR000569">
    <property type="entry name" value="HECT_dom"/>
</dbReference>
<keyword evidence="4" id="KW-0963">Cytoplasm</keyword>
<reference evidence="10 11" key="1">
    <citation type="journal article" date="2015" name="Genome Biol. Evol.">
        <title>Phylogenomic analyses indicate that early fungi evolved digesting cell walls of algal ancestors of land plants.</title>
        <authorList>
            <person name="Chang Y."/>
            <person name="Wang S."/>
            <person name="Sekimoto S."/>
            <person name="Aerts A.L."/>
            <person name="Choi C."/>
            <person name="Clum A."/>
            <person name="LaButti K.M."/>
            <person name="Lindquist E.A."/>
            <person name="Yee Ngan C."/>
            <person name="Ohm R.A."/>
            <person name="Salamov A.A."/>
            <person name="Grigoriev I.V."/>
            <person name="Spatafora J.W."/>
            <person name="Berbee M.L."/>
        </authorList>
    </citation>
    <scope>NUCLEOTIDE SEQUENCE [LARGE SCALE GENOMIC DNA]</scope>
    <source>
        <strain evidence="10 11">NRRL 28638</strain>
    </source>
</reference>
<feature type="active site" description="Glycyl thioester intermediate" evidence="7">
    <location>
        <position position="883"/>
    </location>
</feature>
<evidence type="ECO:0000256" key="4">
    <source>
        <dbReference type="ARBA" id="ARBA00022490"/>
    </source>
</evidence>
<dbReference type="GO" id="GO:0000209">
    <property type="term" value="P:protein polyubiquitination"/>
    <property type="evidence" value="ECO:0007669"/>
    <property type="project" value="InterPro"/>
</dbReference>
<accession>A0A137PAX8</accession>
<dbReference type="FunFam" id="3.30.2160.10:FF:000004">
    <property type="entry name" value="probable E3 ubiquitin-protein ligase HERC4 isoform X1"/>
    <property type="match status" value="1"/>
</dbReference>
<keyword evidence="11" id="KW-1185">Reference proteome</keyword>
<proteinExistence type="predicted"/>
<dbReference type="Gene3D" id="3.30.2160.10">
    <property type="entry name" value="Hect, E3 ligase catalytic domain"/>
    <property type="match status" value="1"/>
</dbReference>
<feature type="region of interest" description="Disordered" evidence="8">
    <location>
        <begin position="1"/>
        <end position="61"/>
    </location>
</feature>
<dbReference type="InterPro" id="IPR035983">
    <property type="entry name" value="Hect_E3_ubiquitin_ligase"/>
</dbReference>